<protein>
    <submittedName>
        <fullName evidence="2">Glycosyltransferase family 4 protein</fullName>
    </submittedName>
</protein>
<feature type="transmembrane region" description="Helical" evidence="1">
    <location>
        <begin position="724"/>
        <end position="745"/>
    </location>
</feature>
<organism evidence="2 3">
    <name type="scientific">Hyaloscypha variabilis (strain UAMH 11265 / GT02V1 / F)</name>
    <name type="common">Meliniomyces variabilis</name>
    <dbReference type="NCBI Taxonomy" id="1149755"/>
    <lineage>
        <taxon>Eukaryota</taxon>
        <taxon>Fungi</taxon>
        <taxon>Dikarya</taxon>
        <taxon>Ascomycota</taxon>
        <taxon>Pezizomycotina</taxon>
        <taxon>Leotiomycetes</taxon>
        <taxon>Helotiales</taxon>
        <taxon>Hyaloscyphaceae</taxon>
        <taxon>Hyaloscypha</taxon>
        <taxon>Hyaloscypha variabilis</taxon>
    </lineage>
</organism>
<dbReference type="OrthoDB" id="2582433at2759"/>
<dbReference type="PANTHER" id="PTHR12526">
    <property type="entry name" value="GLYCOSYLTRANSFERASE"/>
    <property type="match status" value="1"/>
</dbReference>
<proteinExistence type="predicted"/>
<feature type="transmembrane region" description="Helical" evidence="1">
    <location>
        <begin position="766"/>
        <end position="790"/>
    </location>
</feature>
<gene>
    <name evidence="2" type="ORF">L207DRAFT_568284</name>
</gene>
<dbReference type="GO" id="GO:0016740">
    <property type="term" value="F:transferase activity"/>
    <property type="evidence" value="ECO:0007669"/>
    <property type="project" value="UniProtKB-KW"/>
</dbReference>
<feature type="transmembrane region" description="Helical" evidence="1">
    <location>
        <begin position="828"/>
        <end position="846"/>
    </location>
</feature>
<feature type="transmembrane region" description="Helical" evidence="1">
    <location>
        <begin position="796"/>
        <end position="816"/>
    </location>
</feature>
<dbReference type="SUPFAM" id="SSF53756">
    <property type="entry name" value="UDP-Glycosyltransferase/glycogen phosphorylase"/>
    <property type="match status" value="1"/>
</dbReference>
<feature type="transmembrane region" description="Helical" evidence="1">
    <location>
        <begin position="1150"/>
        <end position="1168"/>
    </location>
</feature>
<keyword evidence="2" id="KW-0808">Transferase</keyword>
<keyword evidence="1" id="KW-0472">Membrane</keyword>
<accession>A0A2J6RFD8</accession>
<keyword evidence="3" id="KW-1185">Reference proteome</keyword>
<evidence type="ECO:0000256" key="1">
    <source>
        <dbReference type="SAM" id="Phobius"/>
    </source>
</evidence>
<dbReference type="Pfam" id="PF13692">
    <property type="entry name" value="Glyco_trans_1_4"/>
    <property type="match status" value="1"/>
</dbReference>
<keyword evidence="1" id="KW-1133">Transmembrane helix</keyword>
<feature type="transmembrane region" description="Helical" evidence="1">
    <location>
        <begin position="1112"/>
        <end position="1130"/>
    </location>
</feature>
<dbReference type="EMBL" id="KZ613949">
    <property type="protein sequence ID" value="PMD37241.1"/>
    <property type="molecule type" value="Genomic_DNA"/>
</dbReference>
<name>A0A2J6RFD8_HYAVF</name>
<dbReference type="STRING" id="1149755.A0A2J6RFD8"/>
<sequence length="2561" mass="289538">MNVTLRPFQELDISNRFTGVLLAGWGLFPVPILHEFTKILRDMGLDVYLEISPPAFLEDSAILNSNSIAGVVIRNGLLRQTGERQDCFDLEAMRTTVKSSMSQSCLRPFTVLVWETLDDHVTVSNALIKRTFNWCNFYGAVVWIGHQRSLFDTSIETFTTEPLSAFDWLKEPRVMELHELWKKGRIVQSSESPPPLDGQLDSMFPGFRIARRNCSCKHIEKLRAARPHTNTYPEEAERLGALRDIQSADPVSMSPSGTAYDEIGCFPVGADVSLDDFQEIVFSQRNLRKLELVDVLKPSDLRKYGLIFSEFVANTDASSGSLKDILPKVSQMIDDLALTLKLSPDGGSGGIRVFLGLHSGFQHNQEKQFWAVYHCHDSEFLDIYISKNVIDMMGTVLHTFLSSRGFTRRQCFAVEVAFARWHRTLTSPHELPPRVVQDVELMSPQDCLLLLQRLSLAPNSGSNIFLGGLKAALLEKLVEVPSWNQLRTISTIGYLSGDVSVEELIESRIQWYCQYKRSHPDLRTAISLFNDIQEKLGNCLRSRDLNALQTIVSSLRELLNVPNVDTTVEIFVLSIFCIMRAFAFEEIYIEVTDRNPLFNDQTDQAAAFSELFATGSRCEAYFNVTQSQFGQLLSKNYRSYYHRPERQPPIYDETQGALASAYAEAQIDVDLNFQDTKMPAYKRFTFLSVFAIPALVDIFMLTMTGHGMYLSSAGFMTFEEQHSATTALMISLLLSGAIGTWITCCRTYYLTSMAFSAMNYFVITRLLGGFASTIIVGLVGFVAFACTISAYAGLIFFLYLVVLTTYLCLLAALANYQFIGTAFLSGRAVIICCIPVLFVSPLTTILFPHHDIIIYLSVLYVFVGLLLLGVRWTGSRWTTWYQNIRLITDTELRDWYIGKQGPSIQESIEKMSDPAVLKLSRESLLQEVMMEQGKSIFSFRTKDPLVIALAKSFEPTSFLMDWYCRNSGVARPIIFSSAWNVQTKVSLFSLQRSQLGIRFHNGFLHWRQAGDEIGCTMLYFVLALLDKWISLIEGGKLVGLTSADVNLTMPVGFGLAYYLVGAVLLDFNGYKLHELAAKDVEEIVPTDGDIAHTIEVKAHNRRKLYWGTLTRYLTWHVWGLAMTSMLLWLFSSSPKPPVGTTDLPKLPPYGGTLIFLSYVAAYTGLLWYQYTKIFAGPHTLNPLLIGVSIGLIVGFVLDHELPGLVYSEIIALGVATWTVAVLSLWASKIIASPKYLPRPQQHSGTQYRAYSTNGIDQAWSQMEIQSLSMQLSDLPEKERLLVDPEYEFGSQVKWTLGQWRHIKLSHLSERAFPDAEELLNLTITLFRERFLTIELISDTYFSRYGEPLRAVSSSNDISLRLHVACDSKSVSRNRDPIQGFYWEIAAQTGNLSESINSLMKQMVRGLCLGVDADLEWEALPEHIRRDLVGRCTEVSQPLSDAHMSFWNSQDFGVDFETHVARCNYAVAAISLALKRVKSAAEQDYSGLSNVERSYKYSSPFDERRSVKSVRSIADLLKKATPPKYSVRDKTVDLFSSMYHFAGIACKFFSIAFVADPEYQRELNCTLSRLPTALRSIIRIIVLSIWIWAKAIQTLLLPAFLKQIHAQLSSFIVGKTSLWFGRIFKEWRFQSSDGRFSSEIWMAFQLASFTLLIQIHYQGNHDTKPTTDEKLSSVNTYSKSLSLLRRVEMERGKNINAYVYKYQQPDQSGSRKISRVDFITSPVSRQCISGQNALQDVAYNTKGQIDSGSYVKDGNIVRFQYHYQNTDKHRGELLRAEFVLQHLTCSVSWCAPPRKRPEKLDSWIPHSQVTEATFVVGPDVWEMDTPALILYDHLDVLKKSKDVSFLKDNPLFGFRSITSNPLTRWLGFNTRRYPVSTSQARTRLWKAWKDDFAFDGVIARWLDERLLRREPILRPYWRMRDTGRLSKAEEYLDQHRDAVMANVDLDNTISSLTPLAIKINDLYSFGQGGDACSRTRSNVTTQVSDKTTLHVIAVDTGTWPNEGGDVSTCRSDVVNNLRTINWHMVAETATDVGVAKHQTERNIHSLKIIPLWGLDLLTPTHGLFANRLDSEIEHVTTHITLLDIERNFVPILAALISGARALDFAMSDVKQSAVWGSDVVKSAWRSLWLSQTAANARPSTEWFTTELPTLGQLDQGLELWSRYLFIFSIPIPEQMPAVFQASHHSVSASYGMIWDHAISWRETNLYLSSVLCPLSPFTRNSLLGLIRVTSMLTPHHADTILPCADFFNPSWEIEIGTCQGKIEHRAKFKRKIDPVVNGITHMERFAPVDEILTKKPTVTMLSHLWYAKDIKTALLAADIIVNKWGFKDYNLEVYGALDRSPSYTTDCQEIIATKSLRRNVTLKEEADPMFVLARTWVFLNSSISEGLPLALGEAALTGAPVVCTDVGASARVLTDPSTKACYSEIVAPNSPLFLARAQIKLLALLEEWAEYSDLSTCSPTTLDSSFPDIPTKDDVKRITKRKYEQSAARRKLGMKSREIVKASFSGERYLSEHEQMLWIGKARKDMTLPIYKRPSARMDTPATVRVLDERVKEKIPMPRRSV</sequence>
<feature type="transmembrane region" description="Helical" evidence="1">
    <location>
        <begin position="852"/>
        <end position="870"/>
    </location>
</feature>
<keyword evidence="1" id="KW-0812">Transmembrane</keyword>
<evidence type="ECO:0000313" key="2">
    <source>
        <dbReference type="EMBL" id="PMD37241.1"/>
    </source>
</evidence>
<dbReference type="Proteomes" id="UP000235786">
    <property type="component" value="Unassembled WGS sequence"/>
</dbReference>
<feature type="transmembrane region" description="Helical" evidence="1">
    <location>
        <begin position="684"/>
        <end position="704"/>
    </location>
</feature>
<evidence type="ECO:0000313" key="3">
    <source>
        <dbReference type="Proteomes" id="UP000235786"/>
    </source>
</evidence>
<reference evidence="2 3" key="1">
    <citation type="submission" date="2016-04" db="EMBL/GenBank/DDBJ databases">
        <title>A degradative enzymes factory behind the ericoid mycorrhizal symbiosis.</title>
        <authorList>
            <consortium name="DOE Joint Genome Institute"/>
            <person name="Martino E."/>
            <person name="Morin E."/>
            <person name="Grelet G."/>
            <person name="Kuo A."/>
            <person name="Kohler A."/>
            <person name="Daghino S."/>
            <person name="Barry K."/>
            <person name="Choi C."/>
            <person name="Cichocki N."/>
            <person name="Clum A."/>
            <person name="Copeland A."/>
            <person name="Hainaut M."/>
            <person name="Haridas S."/>
            <person name="Labutti K."/>
            <person name="Lindquist E."/>
            <person name="Lipzen A."/>
            <person name="Khouja H.-R."/>
            <person name="Murat C."/>
            <person name="Ohm R."/>
            <person name="Olson A."/>
            <person name="Spatafora J."/>
            <person name="Veneault-Fourrey C."/>
            <person name="Henrissat B."/>
            <person name="Grigoriev I."/>
            <person name="Martin F."/>
            <person name="Perotto S."/>
        </authorList>
    </citation>
    <scope>NUCLEOTIDE SEQUENCE [LARGE SCALE GENOMIC DNA]</scope>
    <source>
        <strain evidence="2 3">F</strain>
    </source>
</reference>
<dbReference type="Gene3D" id="3.40.50.2000">
    <property type="entry name" value="Glycogen Phosphorylase B"/>
    <property type="match status" value="1"/>
</dbReference>
<dbReference type="PANTHER" id="PTHR12526:SF630">
    <property type="entry name" value="GLYCOSYLTRANSFERASE"/>
    <property type="match status" value="1"/>
</dbReference>
<feature type="transmembrane region" description="Helical" evidence="1">
    <location>
        <begin position="1180"/>
        <end position="1197"/>
    </location>
</feature>